<dbReference type="SUPFAM" id="SSF52129">
    <property type="entry name" value="Caspase-like"/>
    <property type="match status" value="1"/>
</dbReference>
<comment type="caution">
    <text evidence="9">The sequence shown here is derived from an EMBL/GenBank/DDBJ whole genome shotgun (WGS) entry which is preliminary data.</text>
</comment>
<dbReference type="PRINTS" id="PR00376">
    <property type="entry name" value="IL1BCENZYME"/>
</dbReference>
<evidence type="ECO:0000313" key="10">
    <source>
        <dbReference type="Proteomes" id="UP000230233"/>
    </source>
</evidence>
<dbReference type="InterPro" id="IPR002138">
    <property type="entry name" value="Pept_C14_p10"/>
</dbReference>
<feature type="compositionally biased region" description="Basic residues" evidence="6">
    <location>
        <begin position="317"/>
        <end position="328"/>
    </location>
</feature>
<keyword evidence="2" id="KW-0645">Protease</keyword>
<dbReference type="InterPro" id="IPR001309">
    <property type="entry name" value="Pept_C14_p20"/>
</dbReference>
<feature type="region of interest" description="Disordered" evidence="6">
    <location>
        <begin position="298"/>
        <end position="344"/>
    </location>
</feature>
<dbReference type="PROSITE" id="PS50207">
    <property type="entry name" value="CASPASE_P10"/>
    <property type="match status" value="1"/>
</dbReference>
<evidence type="ECO:0000313" key="9">
    <source>
        <dbReference type="EMBL" id="PIC49696.1"/>
    </source>
</evidence>
<evidence type="ECO:0008006" key="11">
    <source>
        <dbReference type="Google" id="ProtNLM"/>
    </source>
</evidence>
<accession>A0A2G5VDP7</accession>
<proteinExistence type="inferred from homology"/>
<evidence type="ECO:0000256" key="2">
    <source>
        <dbReference type="ARBA" id="ARBA00022670"/>
    </source>
</evidence>
<feature type="region of interest" description="Disordered" evidence="6">
    <location>
        <begin position="368"/>
        <end position="396"/>
    </location>
</feature>
<dbReference type="InterPro" id="IPR029030">
    <property type="entry name" value="Caspase-like_dom_sf"/>
</dbReference>
<feature type="region of interest" description="Disordered" evidence="6">
    <location>
        <begin position="1"/>
        <end position="37"/>
    </location>
</feature>
<dbReference type="InterPro" id="IPR002398">
    <property type="entry name" value="Pept_C14"/>
</dbReference>
<gene>
    <name evidence="9" type="primary">Cnig_chr_II.g8220</name>
    <name evidence="9" type="ORF">B9Z55_008220</name>
</gene>
<feature type="compositionally biased region" description="Basic residues" evidence="6">
    <location>
        <begin position="10"/>
        <end position="26"/>
    </location>
</feature>
<comment type="similarity">
    <text evidence="1 5">Belongs to the peptidase C14A family.</text>
</comment>
<name>A0A2G5VDP7_9PELO</name>
<feature type="compositionally biased region" description="Polar residues" evidence="6">
    <location>
        <begin position="259"/>
        <end position="271"/>
    </location>
</feature>
<dbReference type="Pfam" id="PF00656">
    <property type="entry name" value="Peptidase_C14"/>
    <property type="match status" value="1"/>
</dbReference>
<feature type="compositionally biased region" description="Basic and acidic residues" evidence="6">
    <location>
        <begin position="27"/>
        <end position="36"/>
    </location>
</feature>
<evidence type="ECO:0000259" key="8">
    <source>
        <dbReference type="PROSITE" id="PS50208"/>
    </source>
</evidence>
<feature type="domain" description="Caspase family p10" evidence="7">
    <location>
        <begin position="571"/>
        <end position="661"/>
    </location>
</feature>
<dbReference type="InterPro" id="IPR015917">
    <property type="entry name" value="Pept_C14A"/>
</dbReference>
<dbReference type="PROSITE" id="PS50208">
    <property type="entry name" value="CASPASE_P20"/>
    <property type="match status" value="1"/>
</dbReference>
<dbReference type="PANTHER" id="PTHR47901:SF8">
    <property type="entry name" value="CASPASE-3"/>
    <property type="match status" value="1"/>
</dbReference>
<protein>
    <recommendedName>
        <fullName evidence="11">Caspase family p20 domain-containing protein</fullName>
    </recommendedName>
</protein>
<dbReference type="Proteomes" id="UP000230233">
    <property type="component" value="Chromosome II"/>
</dbReference>
<feature type="compositionally biased region" description="Basic and acidic residues" evidence="6">
    <location>
        <begin position="272"/>
        <end position="282"/>
    </location>
</feature>
<evidence type="ECO:0000256" key="6">
    <source>
        <dbReference type="SAM" id="MobiDB-lite"/>
    </source>
</evidence>
<dbReference type="PROSITE" id="PS01121">
    <property type="entry name" value="CASPASE_HIS"/>
    <property type="match status" value="1"/>
</dbReference>
<dbReference type="GO" id="GO:0006915">
    <property type="term" value="P:apoptotic process"/>
    <property type="evidence" value="ECO:0007669"/>
    <property type="project" value="UniProtKB-KW"/>
</dbReference>
<sequence>MSPSNEKKEPKKKIRRFNKKERRARRKLLEIGEEGPKSGQEYALKVKELSGKMVEGLESSETELGYRKRRLLRIAKVESGGKSAKNVGIVESVEHGVTSPETGSGDKEGELNAFWKEFETIGDEQSEEGLESPTYAENCEIFTNQPVSLAVIEKSELVGPEKMIGEPEDMEEPQESQILNDMEFEFSNKIHYETENVTTVDNLNLTTTPKESSAPDVFEKSLENSQESQESEKSEILDETDGEPPMDQAVHADSFDIGNVSTLPEDTTAPESKSDEVTKQGDQEECGGAFADWIKYNRELKKNQPPPEAPKTEKKCAKAKKSAKRPRIPKVTNQRQYFKKISTKPLDPSEVEKLKKLGITLKSSDEGAIVKPDDIPESSLGNQDNVKEQKKTSNQSNAVEKIRYQFKDEDLIYGERRIGNSDGDYKNEKRSKCLIVKIGKLEEDESMSSDVENLSRLFTSLNYEVKVVEDLTAQGIEDTVRRFGAESDHGDSPILCFVTHGCVDGVYEKDGKVFRLDQLYALLSPENSPNLAGKPKVIFSESCRGIVEALGEDQILERSGRGLVGEKVGEKPKKIPMNADFLFCYSTSPGHVAFAHPRFGAYHVQLLCRTIAQRAHEDDLETMMVSVRKGISEMDFKGEKGPLKQMPEHRSTLRRTFYFNLEEKAKK</sequence>
<keyword evidence="4" id="KW-0378">Hydrolase</keyword>
<dbReference type="Gene3D" id="3.40.50.1460">
    <property type="match status" value="1"/>
</dbReference>
<organism evidence="9 10">
    <name type="scientific">Caenorhabditis nigoni</name>
    <dbReference type="NCBI Taxonomy" id="1611254"/>
    <lineage>
        <taxon>Eukaryota</taxon>
        <taxon>Metazoa</taxon>
        <taxon>Ecdysozoa</taxon>
        <taxon>Nematoda</taxon>
        <taxon>Chromadorea</taxon>
        <taxon>Rhabditida</taxon>
        <taxon>Rhabditina</taxon>
        <taxon>Rhabditomorpha</taxon>
        <taxon>Rhabditoidea</taxon>
        <taxon>Rhabditidae</taxon>
        <taxon>Peloderinae</taxon>
        <taxon>Caenorhabditis</taxon>
    </lineage>
</organism>
<dbReference type="AlphaFoldDB" id="A0A2G5VDP7"/>
<dbReference type="GO" id="GO:0006508">
    <property type="term" value="P:proteolysis"/>
    <property type="evidence" value="ECO:0007669"/>
    <property type="project" value="UniProtKB-KW"/>
</dbReference>
<dbReference type="SMART" id="SM00115">
    <property type="entry name" value="CASc"/>
    <property type="match status" value="1"/>
</dbReference>
<keyword evidence="10" id="KW-1185">Reference proteome</keyword>
<feature type="domain" description="Caspase family p20" evidence="8">
    <location>
        <begin position="441"/>
        <end position="545"/>
    </location>
</feature>
<evidence type="ECO:0000256" key="4">
    <source>
        <dbReference type="ARBA" id="ARBA00022801"/>
    </source>
</evidence>
<dbReference type="STRING" id="1611254.A0A2G5VDP7"/>
<reference evidence="10" key="1">
    <citation type="submission" date="2017-10" db="EMBL/GenBank/DDBJ databases">
        <title>Rapid genome shrinkage in a self-fertile nematode reveals novel sperm competition proteins.</title>
        <authorList>
            <person name="Yin D."/>
            <person name="Schwarz E.M."/>
            <person name="Thomas C.G."/>
            <person name="Felde R.L."/>
            <person name="Korf I.F."/>
            <person name="Cutter A.D."/>
            <person name="Schartner C.M."/>
            <person name="Ralston E.J."/>
            <person name="Meyer B.J."/>
            <person name="Haag E.S."/>
        </authorList>
    </citation>
    <scope>NUCLEOTIDE SEQUENCE [LARGE SCALE GENOMIC DNA]</scope>
    <source>
        <strain evidence="10">JU1422</strain>
    </source>
</reference>
<evidence type="ECO:0000256" key="5">
    <source>
        <dbReference type="RuleBase" id="RU003971"/>
    </source>
</evidence>
<evidence type="ECO:0000256" key="3">
    <source>
        <dbReference type="ARBA" id="ARBA00022703"/>
    </source>
</evidence>
<dbReference type="GO" id="GO:0004197">
    <property type="term" value="F:cysteine-type endopeptidase activity"/>
    <property type="evidence" value="ECO:0007669"/>
    <property type="project" value="InterPro"/>
</dbReference>
<dbReference type="OrthoDB" id="6116485at2759"/>
<feature type="region of interest" description="Disordered" evidence="6">
    <location>
        <begin position="201"/>
        <end position="285"/>
    </location>
</feature>
<evidence type="ECO:0000256" key="1">
    <source>
        <dbReference type="ARBA" id="ARBA00010134"/>
    </source>
</evidence>
<dbReference type="InterPro" id="IPR016129">
    <property type="entry name" value="Caspase_his_AS"/>
</dbReference>
<evidence type="ECO:0000259" key="7">
    <source>
        <dbReference type="PROSITE" id="PS50207"/>
    </source>
</evidence>
<keyword evidence="3" id="KW-0053">Apoptosis</keyword>
<dbReference type="EMBL" id="PDUG01000002">
    <property type="protein sequence ID" value="PIC49696.1"/>
    <property type="molecule type" value="Genomic_DNA"/>
</dbReference>
<dbReference type="PANTHER" id="PTHR47901">
    <property type="entry name" value="CASPASE RECRUITMENT DOMAIN-CONTAINING PROTEIN 18"/>
    <property type="match status" value="1"/>
</dbReference>
<dbReference type="InterPro" id="IPR011600">
    <property type="entry name" value="Pept_C14_caspase"/>
</dbReference>